<protein>
    <submittedName>
        <fullName evidence="1">Uncharacterized protein</fullName>
    </submittedName>
</protein>
<evidence type="ECO:0000313" key="2">
    <source>
        <dbReference type="Proteomes" id="UP000499080"/>
    </source>
</evidence>
<gene>
    <name evidence="1" type="ORF">AVEN_31644_1</name>
</gene>
<organism evidence="1 2">
    <name type="scientific">Araneus ventricosus</name>
    <name type="common">Orbweaver spider</name>
    <name type="synonym">Epeira ventricosa</name>
    <dbReference type="NCBI Taxonomy" id="182803"/>
    <lineage>
        <taxon>Eukaryota</taxon>
        <taxon>Metazoa</taxon>
        <taxon>Ecdysozoa</taxon>
        <taxon>Arthropoda</taxon>
        <taxon>Chelicerata</taxon>
        <taxon>Arachnida</taxon>
        <taxon>Araneae</taxon>
        <taxon>Araneomorphae</taxon>
        <taxon>Entelegynae</taxon>
        <taxon>Araneoidea</taxon>
        <taxon>Araneidae</taxon>
        <taxon>Araneus</taxon>
    </lineage>
</organism>
<name>A0A4Y2L7U8_ARAVE</name>
<proteinExistence type="predicted"/>
<accession>A0A4Y2L7U8</accession>
<dbReference type="Proteomes" id="UP000499080">
    <property type="component" value="Unassembled WGS sequence"/>
</dbReference>
<reference evidence="1 2" key="1">
    <citation type="journal article" date="2019" name="Sci. Rep.">
        <title>Orb-weaving spider Araneus ventricosus genome elucidates the spidroin gene catalogue.</title>
        <authorList>
            <person name="Kono N."/>
            <person name="Nakamura H."/>
            <person name="Ohtoshi R."/>
            <person name="Moran D.A.P."/>
            <person name="Shinohara A."/>
            <person name="Yoshida Y."/>
            <person name="Fujiwara M."/>
            <person name="Mori M."/>
            <person name="Tomita M."/>
            <person name="Arakawa K."/>
        </authorList>
    </citation>
    <scope>NUCLEOTIDE SEQUENCE [LARGE SCALE GENOMIC DNA]</scope>
</reference>
<evidence type="ECO:0000313" key="1">
    <source>
        <dbReference type="EMBL" id="GBN09676.1"/>
    </source>
</evidence>
<keyword evidence="2" id="KW-1185">Reference proteome</keyword>
<comment type="caution">
    <text evidence="1">The sequence shown here is derived from an EMBL/GenBank/DDBJ whole genome shotgun (WGS) entry which is preliminary data.</text>
</comment>
<dbReference type="AlphaFoldDB" id="A0A4Y2L7U8"/>
<sequence>MNENLNIFITTKRVLCNLHQKRQHAAQQLQHQRHQKAACPGASITPLSESLLKIPTRSKIMIDALDIPNILAIRISLESRLGVEEAKGIFSVVFEVILLAVSLKQDFVEFAMTCSLSSINIID</sequence>
<dbReference type="EMBL" id="BGPR01005384">
    <property type="protein sequence ID" value="GBN09676.1"/>
    <property type="molecule type" value="Genomic_DNA"/>
</dbReference>